<evidence type="ECO:0000256" key="1">
    <source>
        <dbReference type="SAM" id="MobiDB-lite"/>
    </source>
</evidence>
<dbReference type="AlphaFoldDB" id="A0AAV6KH09"/>
<dbReference type="PANTHER" id="PTHR45786">
    <property type="entry name" value="DNA BINDING PROTEIN-LIKE"/>
    <property type="match status" value="1"/>
</dbReference>
<gene>
    <name evidence="2" type="ORF">RHGRI_010041</name>
</gene>
<evidence type="ECO:0008006" key="4">
    <source>
        <dbReference type="Google" id="ProtNLM"/>
    </source>
</evidence>
<keyword evidence="3" id="KW-1185">Reference proteome</keyword>
<feature type="region of interest" description="Disordered" evidence="1">
    <location>
        <begin position="1"/>
        <end position="78"/>
    </location>
</feature>
<evidence type="ECO:0000313" key="2">
    <source>
        <dbReference type="EMBL" id="KAG5551812.1"/>
    </source>
</evidence>
<comment type="caution">
    <text evidence="2">The sequence shown here is derived from an EMBL/GenBank/DDBJ whole genome shotgun (WGS) entry which is preliminary data.</text>
</comment>
<feature type="compositionally biased region" description="Basic and acidic residues" evidence="1">
    <location>
        <begin position="46"/>
        <end position="68"/>
    </location>
</feature>
<feature type="compositionally biased region" description="Polar residues" evidence="1">
    <location>
        <begin position="34"/>
        <end position="44"/>
    </location>
</feature>
<proteinExistence type="predicted"/>
<dbReference type="EMBL" id="JACTNZ010000004">
    <property type="protein sequence ID" value="KAG5551812.1"/>
    <property type="molecule type" value="Genomic_DNA"/>
</dbReference>
<dbReference type="Proteomes" id="UP000823749">
    <property type="component" value="Chromosome 4"/>
</dbReference>
<protein>
    <recommendedName>
        <fullName evidence="4">Helitron helicase-like domain-containing protein</fullName>
    </recommendedName>
</protein>
<dbReference type="PANTHER" id="PTHR45786:SF78">
    <property type="entry name" value="ATP-DEPENDENT DNA HELICASE"/>
    <property type="match status" value="1"/>
</dbReference>
<reference evidence="2" key="1">
    <citation type="submission" date="2020-08" db="EMBL/GenBank/DDBJ databases">
        <title>Plant Genome Project.</title>
        <authorList>
            <person name="Zhang R.-G."/>
        </authorList>
    </citation>
    <scope>NUCLEOTIDE SEQUENCE</scope>
    <source>
        <strain evidence="2">WSP0</strain>
        <tissue evidence="2">Leaf</tissue>
    </source>
</reference>
<sequence>MKDKRNHRRGELDGNLTEVSRAERNKRRRLSYANRPNTYANIPQSIKDKNSERRRQLRLAKEKNHEESTESVCTPESSENTCQELVRIMVPAQSAHPRNSEVVIEAEPAETIPADQDCTQPYVTGVIQEVPWSSIHCRTTGTHEIGKRATRGQHGPVRRRTIPTEAFVLPIIAQCIHCDAKRFPFEPDGFCCSKGQVSVYPLRTPTRLLDLFRGSTKLCKDFRTHICLYNNMFAFTSFGVTFDPRYTKNHQGIYTFRAQGQIYHFMHSLYPANGKPSYLQLYFYDTAKEVEHRSNCLGGLDSSTIAQLIDILKPNPYSKFFRSLATTPNIDSYQIRLRADPFVNDKTFDAPTTSQVALIWKDNEDDSERRERDI</sequence>
<accession>A0AAV6KH09</accession>
<name>A0AAV6KH09_9ERIC</name>
<organism evidence="2 3">
    <name type="scientific">Rhododendron griersonianum</name>
    <dbReference type="NCBI Taxonomy" id="479676"/>
    <lineage>
        <taxon>Eukaryota</taxon>
        <taxon>Viridiplantae</taxon>
        <taxon>Streptophyta</taxon>
        <taxon>Embryophyta</taxon>
        <taxon>Tracheophyta</taxon>
        <taxon>Spermatophyta</taxon>
        <taxon>Magnoliopsida</taxon>
        <taxon>eudicotyledons</taxon>
        <taxon>Gunneridae</taxon>
        <taxon>Pentapetalae</taxon>
        <taxon>asterids</taxon>
        <taxon>Ericales</taxon>
        <taxon>Ericaceae</taxon>
        <taxon>Ericoideae</taxon>
        <taxon>Rhodoreae</taxon>
        <taxon>Rhododendron</taxon>
    </lineage>
</organism>
<evidence type="ECO:0000313" key="3">
    <source>
        <dbReference type="Proteomes" id="UP000823749"/>
    </source>
</evidence>